<dbReference type="Proteomes" id="UP000235584">
    <property type="component" value="Chromosome"/>
</dbReference>
<sequence>MKNIKSALLLIALFVSKSLSASVYLPDEDRAELNQKFLKISLQAMKASGGADIVGNGGGAVEQASLYIYRSLDRYISQCLNNKDCYQDSERREVLKKIREVVLKNREEKNRLVFLSGENFEKYMQDELDPEIRVAKTGFSDEFPIFINLAEAHNYPKDSLYASMVALLVHEIGHQVGVASHSYLDDLALSVRSMMEANTKELTYDVLGNQFVFTLFASSNQYDFAQYVLEYNGEKYEVPSLMTAYKCTNGDKLVGANLENLYWEKGRTANYHYILSLNAWGEFACERKNKTVYFEQINVRLTWDFTLERLPGEKYVFLLNAMGISLK</sequence>
<organism evidence="1 2">
    <name type="scientific">Bacteriovorax stolpii</name>
    <name type="common">Bdellovibrio stolpii</name>
    <dbReference type="NCBI Taxonomy" id="960"/>
    <lineage>
        <taxon>Bacteria</taxon>
        <taxon>Pseudomonadati</taxon>
        <taxon>Bdellovibrionota</taxon>
        <taxon>Bacteriovoracia</taxon>
        <taxon>Bacteriovoracales</taxon>
        <taxon>Bacteriovoracaceae</taxon>
        <taxon>Bacteriovorax</taxon>
    </lineage>
</organism>
<reference evidence="1 2" key="1">
    <citation type="submission" date="2018-01" db="EMBL/GenBank/DDBJ databases">
        <title>Complete genome sequence of Bacteriovorax stolpii DSM12778.</title>
        <authorList>
            <person name="Tang B."/>
            <person name="Chang J."/>
        </authorList>
    </citation>
    <scope>NUCLEOTIDE SEQUENCE [LARGE SCALE GENOMIC DNA]</scope>
    <source>
        <strain evidence="1 2">DSM 12778</strain>
    </source>
</reference>
<protein>
    <submittedName>
        <fullName evidence="1">Uncharacterized protein</fullName>
    </submittedName>
</protein>
<evidence type="ECO:0000313" key="2">
    <source>
        <dbReference type="Proteomes" id="UP000235584"/>
    </source>
</evidence>
<dbReference type="AlphaFoldDB" id="A0A2K9NMF4"/>
<dbReference type="EMBL" id="CP025704">
    <property type="protein sequence ID" value="AUN96672.1"/>
    <property type="molecule type" value="Genomic_DNA"/>
</dbReference>
<dbReference type="RefSeq" id="WP_102241967.1">
    <property type="nucleotide sequence ID" value="NZ_CP025704.1"/>
</dbReference>
<evidence type="ECO:0000313" key="1">
    <source>
        <dbReference type="EMBL" id="AUN96672.1"/>
    </source>
</evidence>
<keyword evidence="2" id="KW-1185">Reference proteome</keyword>
<name>A0A2K9NMF4_BACTC</name>
<gene>
    <name evidence="1" type="ORF">C0V70_00820</name>
</gene>
<proteinExistence type="predicted"/>
<dbReference type="KEGG" id="bsto:C0V70_00820"/>
<accession>A0A2K9NMF4</accession>